<dbReference type="KEGG" id="smo:SELMODRAFT_420579"/>
<keyword evidence="2" id="KW-1185">Reference proteome</keyword>
<dbReference type="OrthoDB" id="5835829at2759"/>
<proteinExistence type="predicted"/>
<dbReference type="Proteomes" id="UP000001514">
    <property type="component" value="Unassembled WGS sequence"/>
</dbReference>
<protein>
    <submittedName>
        <fullName evidence="1">Uncharacterized protein</fullName>
    </submittedName>
</protein>
<evidence type="ECO:0000313" key="2">
    <source>
        <dbReference type="Proteomes" id="UP000001514"/>
    </source>
</evidence>
<sequence length="148" mass="17061">MVPKRRWHEYRGLLTDWAHPWAPCRAALWMEFDLGERQCWQSCDVDAANPCLTRILDEEWGISVRLGKHRARPIWRLRSCLKGGMSLERKPAILENSWKKEDLLDPASISQSHGAIEMFASMQGDHGVDPIAEHYGCVVRCGHLLRRS</sequence>
<evidence type="ECO:0000313" key="1">
    <source>
        <dbReference type="EMBL" id="EFJ17701.1"/>
    </source>
</evidence>
<dbReference type="EMBL" id="GL377612">
    <property type="protein sequence ID" value="EFJ17701.1"/>
    <property type="molecule type" value="Genomic_DNA"/>
</dbReference>
<name>D8SCF8_SELML</name>
<organism evidence="2">
    <name type="scientific">Selaginella moellendorffii</name>
    <name type="common">Spikemoss</name>
    <dbReference type="NCBI Taxonomy" id="88036"/>
    <lineage>
        <taxon>Eukaryota</taxon>
        <taxon>Viridiplantae</taxon>
        <taxon>Streptophyta</taxon>
        <taxon>Embryophyta</taxon>
        <taxon>Tracheophyta</taxon>
        <taxon>Lycopodiopsida</taxon>
        <taxon>Selaginellales</taxon>
        <taxon>Selaginellaceae</taxon>
        <taxon>Selaginella</taxon>
    </lineage>
</organism>
<accession>D8SCF8</accession>
<dbReference type="InParanoid" id="D8SCF8"/>
<dbReference type="HOGENOM" id="CLU_1761931_0_0_1"/>
<dbReference type="Gramene" id="EFJ17701">
    <property type="protein sequence ID" value="EFJ17701"/>
    <property type="gene ID" value="SELMODRAFT_420579"/>
</dbReference>
<reference evidence="1 2" key="1">
    <citation type="journal article" date="2011" name="Science">
        <title>The Selaginella genome identifies genetic changes associated with the evolution of vascular plants.</title>
        <authorList>
            <person name="Banks J.A."/>
            <person name="Nishiyama T."/>
            <person name="Hasebe M."/>
            <person name="Bowman J.L."/>
            <person name="Gribskov M."/>
            <person name="dePamphilis C."/>
            <person name="Albert V.A."/>
            <person name="Aono N."/>
            <person name="Aoyama T."/>
            <person name="Ambrose B.A."/>
            <person name="Ashton N.W."/>
            <person name="Axtell M.J."/>
            <person name="Barker E."/>
            <person name="Barker M.S."/>
            <person name="Bennetzen J.L."/>
            <person name="Bonawitz N.D."/>
            <person name="Chapple C."/>
            <person name="Cheng C."/>
            <person name="Correa L.G."/>
            <person name="Dacre M."/>
            <person name="DeBarry J."/>
            <person name="Dreyer I."/>
            <person name="Elias M."/>
            <person name="Engstrom E.M."/>
            <person name="Estelle M."/>
            <person name="Feng L."/>
            <person name="Finet C."/>
            <person name="Floyd S.K."/>
            <person name="Frommer W.B."/>
            <person name="Fujita T."/>
            <person name="Gramzow L."/>
            <person name="Gutensohn M."/>
            <person name="Harholt J."/>
            <person name="Hattori M."/>
            <person name="Heyl A."/>
            <person name="Hirai T."/>
            <person name="Hiwatashi Y."/>
            <person name="Ishikawa M."/>
            <person name="Iwata M."/>
            <person name="Karol K.G."/>
            <person name="Koehler B."/>
            <person name="Kolukisaoglu U."/>
            <person name="Kubo M."/>
            <person name="Kurata T."/>
            <person name="Lalonde S."/>
            <person name="Li K."/>
            <person name="Li Y."/>
            <person name="Litt A."/>
            <person name="Lyons E."/>
            <person name="Manning G."/>
            <person name="Maruyama T."/>
            <person name="Michael T.P."/>
            <person name="Mikami K."/>
            <person name="Miyazaki S."/>
            <person name="Morinaga S."/>
            <person name="Murata T."/>
            <person name="Mueller-Roeber B."/>
            <person name="Nelson D.R."/>
            <person name="Obara M."/>
            <person name="Oguri Y."/>
            <person name="Olmstead R.G."/>
            <person name="Onodera N."/>
            <person name="Petersen B.L."/>
            <person name="Pils B."/>
            <person name="Prigge M."/>
            <person name="Rensing S.A."/>
            <person name="Riano-Pachon D.M."/>
            <person name="Roberts A.W."/>
            <person name="Sato Y."/>
            <person name="Scheller H.V."/>
            <person name="Schulz B."/>
            <person name="Schulz C."/>
            <person name="Shakirov E.V."/>
            <person name="Shibagaki N."/>
            <person name="Shinohara N."/>
            <person name="Shippen D.E."/>
            <person name="Soerensen I."/>
            <person name="Sotooka R."/>
            <person name="Sugimoto N."/>
            <person name="Sugita M."/>
            <person name="Sumikawa N."/>
            <person name="Tanurdzic M."/>
            <person name="Theissen G."/>
            <person name="Ulvskov P."/>
            <person name="Wakazuki S."/>
            <person name="Weng J.K."/>
            <person name="Willats W.W."/>
            <person name="Wipf D."/>
            <person name="Wolf P.G."/>
            <person name="Yang L."/>
            <person name="Zimmer A.D."/>
            <person name="Zhu Q."/>
            <person name="Mitros T."/>
            <person name="Hellsten U."/>
            <person name="Loque D."/>
            <person name="Otillar R."/>
            <person name="Salamov A."/>
            <person name="Schmutz J."/>
            <person name="Shapiro H."/>
            <person name="Lindquist E."/>
            <person name="Lucas S."/>
            <person name="Rokhsar D."/>
            <person name="Grigoriev I.V."/>
        </authorList>
    </citation>
    <scope>NUCLEOTIDE SEQUENCE [LARGE SCALE GENOMIC DNA]</scope>
</reference>
<dbReference type="AlphaFoldDB" id="D8SCF8"/>
<gene>
    <name evidence="1" type="ORF">SELMODRAFT_420579</name>
</gene>